<keyword evidence="2" id="KW-1185">Reference proteome</keyword>
<accession>A0A7M1RZE5</accession>
<dbReference type="GeneID" id="65130090"/>
<proteinExistence type="predicted"/>
<name>A0A7M1RZE5_9CAUD</name>
<sequence>MNKSSSIDRMKDLIPSLPGNDVDLAFRLLDTRDFESLQSLVNSSIIRTRNALVKANTEEKYLKADLEGMRKLQSEVDAYYEALYPSSDNLEEFYY</sequence>
<dbReference type="Proteomes" id="UP000593882">
    <property type="component" value="Segment"/>
</dbReference>
<evidence type="ECO:0000313" key="2">
    <source>
        <dbReference type="Proteomes" id="UP000593882"/>
    </source>
</evidence>
<organism evidence="1 2">
    <name type="scientific">uncultured phage cr85_1</name>
    <dbReference type="NCBI Taxonomy" id="2772074"/>
    <lineage>
        <taxon>Viruses</taxon>
        <taxon>Duplodnaviria</taxon>
        <taxon>Heunggongvirae</taxon>
        <taxon>Uroviricota</taxon>
        <taxon>Caudoviricetes</taxon>
        <taxon>Crassvirales</taxon>
        <taxon>Steigviridae</taxon>
        <taxon>Asinivirinae</taxon>
        <taxon>Kahnovirus</taxon>
        <taxon>Kahnovirus oralis</taxon>
    </lineage>
</organism>
<dbReference type="RefSeq" id="YP_010111662.1">
    <property type="nucleotide sequence ID" value="NC_055883.1"/>
</dbReference>
<evidence type="ECO:0000313" key="1">
    <source>
        <dbReference type="EMBL" id="QOR59504.1"/>
    </source>
</evidence>
<dbReference type="KEGG" id="vg:65130090"/>
<dbReference type="EMBL" id="MT774390">
    <property type="protein sequence ID" value="QOR59504.1"/>
    <property type="molecule type" value="Genomic_DNA"/>
</dbReference>
<reference evidence="1 2" key="1">
    <citation type="submission" date="2020-07" db="EMBL/GenBank/DDBJ databases">
        <title>Taxonomic proposal: Crassvirales, a new order of highly abundant and diverse bacterial viruses.</title>
        <authorList>
            <person name="Shkoporov A.N."/>
            <person name="Stockdale S.R."/>
            <person name="Guerin E."/>
            <person name="Ross R.P."/>
            <person name="Hill C."/>
        </authorList>
    </citation>
    <scope>NUCLEOTIDE SEQUENCE [LARGE SCALE GENOMIC DNA]</scope>
</reference>
<protein>
    <submittedName>
        <fullName evidence="1">Uncharacterized protein</fullName>
    </submittedName>
</protein>